<sequence length="196" mass="22827">MASNDSDYNYELEEVLKEIQGEVVSEIGRGTFGKVYKVRYLSDDQQNDCTLKVIDIKETKENDLHIEDDEKKSLQLLQGLDNNYIIKYYGSWFKTNHIFIQMELCECTLRQLILSKDKLFDRILNSEPGDLEFFISITWLKEIVQGLMYLHKQAKPLIHRDLRPENIFMASYDADSICLKLGDFGLARIQDIASQS</sequence>
<feature type="non-terminal residue" evidence="6">
    <location>
        <position position="1"/>
    </location>
</feature>
<feature type="domain" description="Protein kinase" evidence="5">
    <location>
        <begin position="21"/>
        <end position="196"/>
    </location>
</feature>
<dbReference type="InterPro" id="IPR011009">
    <property type="entry name" value="Kinase-like_dom_sf"/>
</dbReference>
<dbReference type="SMART" id="SM00220">
    <property type="entry name" value="S_TKc"/>
    <property type="match status" value="1"/>
</dbReference>
<keyword evidence="4" id="KW-0067">ATP-binding</keyword>
<keyword evidence="7" id="KW-1185">Reference proteome</keyword>
<dbReference type="InterPro" id="IPR008266">
    <property type="entry name" value="Tyr_kinase_AS"/>
</dbReference>
<keyword evidence="1" id="KW-0808">Transferase</keyword>
<dbReference type="PROSITE" id="PS50011">
    <property type="entry name" value="PROTEIN_KINASE_DOM"/>
    <property type="match status" value="1"/>
</dbReference>
<dbReference type="PROSITE" id="PS00109">
    <property type="entry name" value="PROTEIN_KINASE_TYR"/>
    <property type="match status" value="1"/>
</dbReference>
<keyword evidence="2" id="KW-0547">Nucleotide-binding</keyword>
<dbReference type="EMBL" id="CAJPVJ010001537">
    <property type="protein sequence ID" value="CAG2164899.1"/>
    <property type="molecule type" value="Genomic_DNA"/>
</dbReference>
<proteinExistence type="predicted"/>
<organism evidence="6">
    <name type="scientific">Oppiella nova</name>
    <dbReference type="NCBI Taxonomy" id="334625"/>
    <lineage>
        <taxon>Eukaryota</taxon>
        <taxon>Metazoa</taxon>
        <taxon>Ecdysozoa</taxon>
        <taxon>Arthropoda</taxon>
        <taxon>Chelicerata</taxon>
        <taxon>Arachnida</taxon>
        <taxon>Acari</taxon>
        <taxon>Acariformes</taxon>
        <taxon>Sarcoptiformes</taxon>
        <taxon>Oribatida</taxon>
        <taxon>Brachypylina</taxon>
        <taxon>Oppioidea</taxon>
        <taxon>Oppiidae</taxon>
        <taxon>Oppiella</taxon>
    </lineage>
</organism>
<dbReference type="OrthoDB" id="6430822at2759"/>
<gene>
    <name evidence="6" type="ORF">ONB1V03_LOCUS4446</name>
</gene>
<evidence type="ECO:0000256" key="4">
    <source>
        <dbReference type="ARBA" id="ARBA00022840"/>
    </source>
</evidence>
<dbReference type="SUPFAM" id="SSF56112">
    <property type="entry name" value="Protein kinase-like (PK-like)"/>
    <property type="match status" value="1"/>
</dbReference>
<evidence type="ECO:0000256" key="3">
    <source>
        <dbReference type="ARBA" id="ARBA00022777"/>
    </source>
</evidence>
<dbReference type="EMBL" id="OC916362">
    <property type="protein sequence ID" value="CAD7644028.1"/>
    <property type="molecule type" value="Genomic_DNA"/>
</dbReference>
<dbReference type="AlphaFoldDB" id="A0A7R9LLS1"/>
<accession>A0A7R9LLS1</accession>
<dbReference type="Proteomes" id="UP000728032">
    <property type="component" value="Unassembled WGS sequence"/>
</dbReference>
<keyword evidence="3" id="KW-0418">Kinase</keyword>
<evidence type="ECO:0000313" key="7">
    <source>
        <dbReference type="Proteomes" id="UP000728032"/>
    </source>
</evidence>
<dbReference type="GO" id="GO:0004672">
    <property type="term" value="F:protein kinase activity"/>
    <property type="evidence" value="ECO:0007669"/>
    <property type="project" value="InterPro"/>
</dbReference>
<dbReference type="GO" id="GO:0005737">
    <property type="term" value="C:cytoplasm"/>
    <property type="evidence" value="ECO:0007669"/>
    <property type="project" value="TreeGrafter"/>
</dbReference>
<dbReference type="PANTHER" id="PTHR11042">
    <property type="entry name" value="EUKARYOTIC TRANSLATION INITIATION FACTOR 2-ALPHA KINASE EIF2-ALPHA KINASE -RELATED"/>
    <property type="match status" value="1"/>
</dbReference>
<name>A0A7R9LLS1_9ACAR</name>
<reference evidence="6" key="1">
    <citation type="submission" date="2020-11" db="EMBL/GenBank/DDBJ databases">
        <authorList>
            <person name="Tran Van P."/>
        </authorList>
    </citation>
    <scope>NUCLEOTIDE SEQUENCE</scope>
</reference>
<dbReference type="GO" id="GO:0005634">
    <property type="term" value="C:nucleus"/>
    <property type="evidence" value="ECO:0007669"/>
    <property type="project" value="TreeGrafter"/>
</dbReference>
<dbReference type="InterPro" id="IPR000719">
    <property type="entry name" value="Prot_kinase_dom"/>
</dbReference>
<protein>
    <recommendedName>
        <fullName evidence="5">Protein kinase domain-containing protein</fullName>
    </recommendedName>
</protein>
<dbReference type="Pfam" id="PF00069">
    <property type="entry name" value="Pkinase"/>
    <property type="match status" value="1"/>
</dbReference>
<evidence type="ECO:0000259" key="5">
    <source>
        <dbReference type="PROSITE" id="PS50011"/>
    </source>
</evidence>
<evidence type="ECO:0000256" key="1">
    <source>
        <dbReference type="ARBA" id="ARBA00022679"/>
    </source>
</evidence>
<dbReference type="GO" id="GO:0005524">
    <property type="term" value="F:ATP binding"/>
    <property type="evidence" value="ECO:0007669"/>
    <property type="project" value="UniProtKB-KW"/>
</dbReference>
<dbReference type="Gene3D" id="1.10.510.10">
    <property type="entry name" value="Transferase(Phosphotransferase) domain 1"/>
    <property type="match status" value="1"/>
</dbReference>
<dbReference type="CDD" id="cd00180">
    <property type="entry name" value="PKc"/>
    <property type="match status" value="1"/>
</dbReference>
<evidence type="ECO:0000313" key="6">
    <source>
        <dbReference type="EMBL" id="CAD7644028.1"/>
    </source>
</evidence>
<dbReference type="InterPro" id="IPR050339">
    <property type="entry name" value="CC_SR_Kinase"/>
</dbReference>
<dbReference type="Gene3D" id="3.30.200.20">
    <property type="entry name" value="Phosphorylase Kinase, domain 1"/>
    <property type="match status" value="1"/>
</dbReference>
<evidence type="ECO:0000256" key="2">
    <source>
        <dbReference type="ARBA" id="ARBA00022741"/>
    </source>
</evidence>